<proteinExistence type="predicted"/>
<sequence length="362" mass="40640">MLIFEDFFINFCILFTGVFLIHHYFLSEKGPSKNSIQRPIQGGVLHGLFGVVLMHFGIQLNDGLLIDLRSIPMMVAAYVGGWVSAVTAAAIIIISRLLLYPISFSSLNNIYVLSLSAIVFSFICNLKISSRKKWTFMPVSFMVILGSTFRLVVKDFETRMIIFVQYGLAIAYASLAVYIFKSYLYRTDEHFDKVKTASEKDYLTGLNNVRSFDEKINSLFSTTKKQNSELSLLLIDIDHFKQINDTYGHPAGNVVIHKIAQILLQCCGPVDVVSRNGGEEFSIIMPDYDCQSSKEAAELLRKTVENSTFRISEAVDLQVTVSIGYATTKQCNIISVEDLIDKADQGLYKAKQAGRNRVRKGL</sequence>
<evidence type="ECO:0000256" key="6">
    <source>
        <dbReference type="SAM" id="Phobius"/>
    </source>
</evidence>
<dbReference type="Pfam" id="PF00990">
    <property type="entry name" value="GGDEF"/>
    <property type="match status" value="1"/>
</dbReference>
<feature type="transmembrane region" description="Helical" evidence="6">
    <location>
        <begin position="110"/>
        <end position="128"/>
    </location>
</feature>
<evidence type="ECO:0000256" key="5">
    <source>
        <dbReference type="ARBA" id="ARBA00023136"/>
    </source>
</evidence>
<dbReference type="NCBIfam" id="TIGR00254">
    <property type="entry name" value="GGDEF"/>
    <property type="match status" value="1"/>
</dbReference>
<keyword evidence="9" id="KW-1185">Reference proteome</keyword>
<dbReference type="InterPro" id="IPR000160">
    <property type="entry name" value="GGDEF_dom"/>
</dbReference>
<dbReference type="GO" id="GO:0052621">
    <property type="term" value="F:diguanylate cyclase activity"/>
    <property type="evidence" value="ECO:0007669"/>
    <property type="project" value="TreeGrafter"/>
</dbReference>
<dbReference type="FunFam" id="3.30.70.270:FF:000001">
    <property type="entry name" value="Diguanylate cyclase domain protein"/>
    <property type="match status" value="1"/>
</dbReference>
<dbReference type="GO" id="GO:0043709">
    <property type="term" value="P:cell adhesion involved in single-species biofilm formation"/>
    <property type="evidence" value="ECO:0007669"/>
    <property type="project" value="TreeGrafter"/>
</dbReference>
<feature type="transmembrane region" description="Helical" evidence="6">
    <location>
        <begin position="75"/>
        <end position="98"/>
    </location>
</feature>
<dbReference type="GO" id="GO:0000155">
    <property type="term" value="F:phosphorelay sensor kinase activity"/>
    <property type="evidence" value="ECO:0007669"/>
    <property type="project" value="InterPro"/>
</dbReference>
<dbReference type="InterPro" id="IPR050469">
    <property type="entry name" value="Diguanylate_Cyclase"/>
</dbReference>
<evidence type="ECO:0000313" key="8">
    <source>
        <dbReference type="EMBL" id="RFU62600.1"/>
    </source>
</evidence>
<evidence type="ECO:0000256" key="3">
    <source>
        <dbReference type="ARBA" id="ARBA00022692"/>
    </source>
</evidence>
<dbReference type="PANTHER" id="PTHR45138:SF9">
    <property type="entry name" value="DIGUANYLATE CYCLASE DGCM-RELATED"/>
    <property type="match status" value="1"/>
</dbReference>
<evidence type="ECO:0000313" key="9">
    <source>
        <dbReference type="Proteomes" id="UP000264541"/>
    </source>
</evidence>
<organism evidence="8 9">
    <name type="scientific">Peribacillus saganii</name>
    <dbReference type="NCBI Taxonomy" id="2303992"/>
    <lineage>
        <taxon>Bacteria</taxon>
        <taxon>Bacillati</taxon>
        <taxon>Bacillota</taxon>
        <taxon>Bacilli</taxon>
        <taxon>Bacillales</taxon>
        <taxon>Bacillaceae</taxon>
        <taxon>Peribacillus</taxon>
    </lineage>
</organism>
<comment type="subcellular location">
    <subcellularLocation>
        <location evidence="1">Cell membrane</location>
        <topology evidence="1">Multi-pass membrane protein</topology>
    </subcellularLocation>
</comment>
<evidence type="ECO:0000256" key="1">
    <source>
        <dbReference type="ARBA" id="ARBA00004651"/>
    </source>
</evidence>
<feature type="transmembrane region" description="Helical" evidence="6">
    <location>
        <begin position="159"/>
        <end position="180"/>
    </location>
</feature>
<dbReference type="PANTHER" id="PTHR45138">
    <property type="entry name" value="REGULATORY COMPONENTS OF SENSORY TRANSDUCTION SYSTEM"/>
    <property type="match status" value="1"/>
</dbReference>
<dbReference type="InterPro" id="IPR011620">
    <property type="entry name" value="Sig_transdc_His_kinase_LytS_TM"/>
</dbReference>
<dbReference type="GO" id="GO:0005886">
    <property type="term" value="C:plasma membrane"/>
    <property type="evidence" value="ECO:0007669"/>
    <property type="project" value="UniProtKB-SubCell"/>
</dbReference>
<keyword evidence="2" id="KW-1003">Cell membrane</keyword>
<keyword evidence="4 6" id="KW-1133">Transmembrane helix</keyword>
<dbReference type="RefSeq" id="WP_117328549.1">
    <property type="nucleotide sequence ID" value="NZ_QVTE01000073.1"/>
</dbReference>
<dbReference type="EMBL" id="QVTE01000073">
    <property type="protein sequence ID" value="RFU62600.1"/>
    <property type="molecule type" value="Genomic_DNA"/>
</dbReference>
<gene>
    <name evidence="8" type="ORF">D0469_20360</name>
</gene>
<keyword evidence="5 6" id="KW-0472">Membrane</keyword>
<dbReference type="SMART" id="SM00267">
    <property type="entry name" value="GGDEF"/>
    <property type="match status" value="1"/>
</dbReference>
<dbReference type="Gene3D" id="3.30.70.270">
    <property type="match status" value="1"/>
</dbReference>
<dbReference type="GO" id="GO:1902201">
    <property type="term" value="P:negative regulation of bacterial-type flagellum-dependent cell motility"/>
    <property type="evidence" value="ECO:0007669"/>
    <property type="project" value="TreeGrafter"/>
</dbReference>
<dbReference type="InterPro" id="IPR043128">
    <property type="entry name" value="Rev_trsase/Diguanyl_cyclase"/>
</dbReference>
<dbReference type="Pfam" id="PF07694">
    <property type="entry name" value="5TM-5TMR_LYT"/>
    <property type="match status" value="1"/>
</dbReference>
<dbReference type="CDD" id="cd01949">
    <property type="entry name" value="GGDEF"/>
    <property type="match status" value="1"/>
</dbReference>
<comment type="caution">
    <text evidence="8">The sequence shown here is derived from an EMBL/GenBank/DDBJ whole genome shotgun (WGS) entry which is preliminary data.</text>
</comment>
<feature type="transmembrane region" description="Helical" evidence="6">
    <location>
        <begin position="45"/>
        <end position="68"/>
    </location>
</feature>
<name>A0A372LAA2_9BACI</name>
<accession>A0A372LAA2</accession>
<dbReference type="SUPFAM" id="SSF55073">
    <property type="entry name" value="Nucleotide cyclase"/>
    <property type="match status" value="1"/>
</dbReference>
<evidence type="ECO:0000256" key="4">
    <source>
        <dbReference type="ARBA" id="ARBA00022989"/>
    </source>
</evidence>
<dbReference type="GO" id="GO:0071555">
    <property type="term" value="P:cell wall organization"/>
    <property type="evidence" value="ECO:0007669"/>
    <property type="project" value="InterPro"/>
</dbReference>
<feature type="domain" description="GGDEF" evidence="7">
    <location>
        <begin position="228"/>
        <end position="362"/>
    </location>
</feature>
<evidence type="ECO:0000256" key="2">
    <source>
        <dbReference type="ARBA" id="ARBA00022475"/>
    </source>
</evidence>
<dbReference type="PROSITE" id="PS50887">
    <property type="entry name" value="GGDEF"/>
    <property type="match status" value="1"/>
</dbReference>
<reference evidence="8 9" key="1">
    <citation type="submission" date="2018-08" db="EMBL/GenBank/DDBJ databases">
        <title>Bacillus chawlae sp. nov., Bacillus glennii sp. nov., and Bacillus saganii sp. nov. Isolated from the Vehicle Assembly Building at Kennedy Space Center where the Viking Spacecraft were Assembled.</title>
        <authorList>
            <person name="Seuylemezian A."/>
            <person name="Vaishampayan P."/>
        </authorList>
    </citation>
    <scope>NUCLEOTIDE SEQUENCE [LARGE SCALE GENOMIC DNA]</scope>
    <source>
        <strain evidence="8 9">V47-23a</strain>
    </source>
</reference>
<dbReference type="InterPro" id="IPR029787">
    <property type="entry name" value="Nucleotide_cyclase"/>
</dbReference>
<feature type="transmembrane region" description="Helical" evidence="6">
    <location>
        <begin position="135"/>
        <end position="153"/>
    </location>
</feature>
<dbReference type="Proteomes" id="UP000264541">
    <property type="component" value="Unassembled WGS sequence"/>
</dbReference>
<keyword evidence="3 6" id="KW-0812">Transmembrane</keyword>
<feature type="transmembrane region" description="Helical" evidence="6">
    <location>
        <begin position="7"/>
        <end position="25"/>
    </location>
</feature>
<dbReference type="AlphaFoldDB" id="A0A372LAA2"/>
<evidence type="ECO:0000259" key="7">
    <source>
        <dbReference type="PROSITE" id="PS50887"/>
    </source>
</evidence>
<protein>
    <submittedName>
        <fullName evidence="8">GGDEF domain-containing protein</fullName>
    </submittedName>
</protein>